<dbReference type="STRING" id="28573.A0A0U1LMS1"/>
<name>A0A0U1LMS1_TALIS</name>
<evidence type="ECO:0000256" key="4">
    <source>
        <dbReference type="SAM" id="SignalP"/>
    </source>
</evidence>
<protein>
    <submittedName>
        <fullName evidence="5">Putative oxidoreductase C736,13</fullName>
    </submittedName>
</protein>
<evidence type="ECO:0000256" key="1">
    <source>
        <dbReference type="ARBA" id="ARBA00006484"/>
    </source>
</evidence>
<organism evidence="5 6">
    <name type="scientific">Talaromyces islandicus</name>
    <name type="common">Penicillium islandicum</name>
    <dbReference type="NCBI Taxonomy" id="28573"/>
    <lineage>
        <taxon>Eukaryota</taxon>
        <taxon>Fungi</taxon>
        <taxon>Dikarya</taxon>
        <taxon>Ascomycota</taxon>
        <taxon>Pezizomycotina</taxon>
        <taxon>Eurotiomycetes</taxon>
        <taxon>Eurotiomycetidae</taxon>
        <taxon>Eurotiales</taxon>
        <taxon>Trichocomaceae</taxon>
        <taxon>Talaromyces</taxon>
        <taxon>Talaromyces sect. Islandici</taxon>
    </lineage>
</organism>
<dbReference type="AlphaFoldDB" id="A0A0U1LMS1"/>
<evidence type="ECO:0000313" key="5">
    <source>
        <dbReference type="EMBL" id="CRG83590.1"/>
    </source>
</evidence>
<keyword evidence="6" id="KW-1185">Reference proteome</keyword>
<dbReference type="InterPro" id="IPR036291">
    <property type="entry name" value="NAD(P)-bd_dom_sf"/>
</dbReference>
<dbReference type="OMA" id="IPVHPGM"/>
<dbReference type="OrthoDB" id="191139at2759"/>
<proteinExistence type="inferred from homology"/>
<accession>A0A0U1LMS1</accession>
<dbReference type="Pfam" id="PF00106">
    <property type="entry name" value="adh_short"/>
    <property type="match status" value="1"/>
</dbReference>
<feature type="signal peptide" evidence="4">
    <location>
        <begin position="1"/>
        <end position="18"/>
    </location>
</feature>
<dbReference type="PANTHER" id="PTHR24320">
    <property type="entry name" value="RETINOL DEHYDROGENASE"/>
    <property type="match status" value="1"/>
</dbReference>
<dbReference type="Gene3D" id="3.40.50.720">
    <property type="entry name" value="NAD(P)-binding Rossmann-like Domain"/>
    <property type="match status" value="1"/>
</dbReference>
<dbReference type="SUPFAM" id="SSF51735">
    <property type="entry name" value="NAD(P)-binding Rossmann-fold domains"/>
    <property type="match status" value="1"/>
</dbReference>
<comment type="similarity">
    <text evidence="1">Belongs to the short-chain dehydrogenases/reductases (SDR) family.</text>
</comment>
<sequence length="346" mass="37236">MKVTGIIAFLSAAMAVSAKSCNRGGVYCGSSLLNKGNYHDHIVAVLTGAGISTDDAHCTKCLRFLIVPTFGSEDIPDLRDQVIIVTGGNVGLGYETIRQLSEHRPARIYLAARSRPKAEQAISDLKKLNPTFDGIRFLQLDLASFESVKGAAAEFLRQESRLDILVNNAGIMMTPAGLTKDGYEIQFGTNVLGPALLTQLLLPTLCNTAKVNSQARLVMLSSAAHARAPRELVNLHYAKALAERESRIKIIPVHPGMVATNLHHASTGTFLKPFLSTAIFLVGTPVAKGALSQIFAAVSPDAKHGQYYGLIGKPEPGSKLAQNHDLQEKVFKFIQSELSSHVEPIS</sequence>
<keyword evidence="3" id="KW-0560">Oxidoreductase</keyword>
<dbReference type="PANTHER" id="PTHR24320:SF282">
    <property type="entry name" value="WW DOMAIN-CONTAINING OXIDOREDUCTASE"/>
    <property type="match status" value="1"/>
</dbReference>
<reference evidence="5 6" key="1">
    <citation type="submission" date="2015-04" db="EMBL/GenBank/DDBJ databases">
        <authorList>
            <person name="Syromyatnikov M.Y."/>
            <person name="Popov V.N."/>
        </authorList>
    </citation>
    <scope>NUCLEOTIDE SEQUENCE [LARGE SCALE GENOMIC DNA]</scope>
    <source>
        <strain evidence="5">WF-38-12</strain>
    </source>
</reference>
<dbReference type="EMBL" id="CVMT01000001">
    <property type="protein sequence ID" value="CRG83590.1"/>
    <property type="molecule type" value="Genomic_DNA"/>
</dbReference>
<feature type="chain" id="PRO_5006711096" evidence="4">
    <location>
        <begin position="19"/>
        <end position="346"/>
    </location>
</feature>
<evidence type="ECO:0000256" key="3">
    <source>
        <dbReference type="ARBA" id="ARBA00023002"/>
    </source>
</evidence>
<dbReference type="PRINTS" id="PR00081">
    <property type="entry name" value="GDHRDH"/>
</dbReference>
<dbReference type="Proteomes" id="UP000054383">
    <property type="component" value="Unassembled WGS sequence"/>
</dbReference>
<dbReference type="GO" id="GO:0016491">
    <property type="term" value="F:oxidoreductase activity"/>
    <property type="evidence" value="ECO:0007669"/>
    <property type="project" value="UniProtKB-KW"/>
</dbReference>
<evidence type="ECO:0000313" key="6">
    <source>
        <dbReference type="Proteomes" id="UP000054383"/>
    </source>
</evidence>
<keyword evidence="4" id="KW-0732">Signal</keyword>
<gene>
    <name evidence="5" type="ORF">PISL3812_00943</name>
</gene>
<keyword evidence="2" id="KW-0521">NADP</keyword>
<dbReference type="InterPro" id="IPR002347">
    <property type="entry name" value="SDR_fam"/>
</dbReference>
<evidence type="ECO:0000256" key="2">
    <source>
        <dbReference type="ARBA" id="ARBA00022857"/>
    </source>
</evidence>